<dbReference type="AlphaFoldDB" id="A0A9P5XD23"/>
<sequence>MSSGQGSARNLAQGSQEAFRALINSLAPEAASAKDGKLTPEVIEKLSEKLKELVGEDAVKSSELRRNERACERRRASYY</sequence>
<dbReference type="Proteomes" id="UP000807342">
    <property type="component" value="Unassembled WGS sequence"/>
</dbReference>
<dbReference type="OrthoDB" id="21413at2759"/>
<accession>A0A9P5XD23</accession>
<reference evidence="1" key="1">
    <citation type="submission" date="2020-11" db="EMBL/GenBank/DDBJ databases">
        <authorList>
            <consortium name="DOE Joint Genome Institute"/>
            <person name="Ahrendt S."/>
            <person name="Riley R."/>
            <person name="Andreopoulos W."/>
            <person name="Labutti K."/>
            <person name="Pangilinan J."/>
            <person name="Ruiz-Duenas F.J."/>
            <person name="Barrasa J.M."/>
            <person name="Sanchez-Garcia M."/>
            <person name="Camarero S."/>
            <person name="Miyauchi S."/>
            <person name="Serrano A."/>
            <person name="Linde D."/>
            <person name="Babiker R."/>
            <person name="Drula E."/>
            <person name="Ayuso-Fernandez I."/>
            <person name="Pacheco R."/>
            <person name="Padilla G."/>
            <person name="Ferreira P."/>
            <person name="Barriuso J."/>
            <person name="Kellner H."/>
            <person name="Castanera R."/>
            <person name="Alfaro M."/>
            <person name="Ramirez L."/>
            <person name="Pisabarro A.G."/>
            <person name="Kuo A."/>
            <person name="Tritt A."/>
            <person name="Lipzen A."/>
            <person name="He G."/>
            <person name="Yan M."/>
            <person name="Ng V."/>
            <person name="Cullen D."/>
            <person name="Martin F."/>
            <person name="Rosso M.-N."/>
            <person name="Henrissat B."/>
            <person name="Hibbett D."/>
            <person name="Martinez A.T."/>
            <person name="Grigoriev I.V."/>
        </authorList>
    </citation>
    <scope>NUCLEOTIDE SEQUENCE</scope>
    <source>
        <strain evidence="1">MF-IS2</strain>
    </source>
</reference>
<proteinExistence type="predicted"/>
<name>A0A9P5XD23_9AGAR</name>
<evidence type="ECO:0000313" key="2">
    <source>
        <dbReference type="Proteomes" id="UP000807342"/>
    </source>
</evidence>
<gene>
    <name evidence="1" type="ORF">P691DRAFT_86553</name>
</gene>
<organism evidence="1 2">
    <name type="scientific">Macrolepiota fuliginosa MF-IS2</name>
    <dbReference type="NCBI Taxonomy" id="1400762"/>
    <lineage>
        <taxon>Eukaryota</taxon>
        <taxon>Fungi</taxon>
        <taxon>Dikarya</taxon>
        <taxon>Basidiomycota</taxon>
        <taxon>Agaricomycotina</taxon>
        <taxon>Agaricomycetes</taxon>
        <taxon>Agaricomycetidae</taxon>
        <taxon>Agaricales</taxon>
        <taxon>Agaricineae</taxon>
        <taxon>Agaricaceae</taxon>
        <taxon>Macrolepiota</taxon>
    </lineage>
</organism>
<dbReference type="EMBL" id="MU151182">
    <property type="protein sequence ID" value="KAF9447867.1"/>
    <property type="molecule type" value="Genomic_DNA"/>
</dbReference>
<protein>
    <submittedName>
        <fullName evidence="1">Uncharacterized protein</fullName>
    </submittedName>
</protein>
<comment type="caution">
    <text evidence="1">The sequence shown here is derived from an EMBL/GenBank/DDBJ whole genome shotgun (WGS) entry which is preliminary data.</text>
</comment>
<keyword evidence="2" id="KW-1185">Reference proteome</keyword>
<evidence type="ECO:0000313" key="1">
    <source>
        <dbReference type="EMBL" id="KAF9447867.1"/>
    </source>
</evidence>